<dbReference type="Proteomes" id="UP000612585">
    <property type="component" value="Unassembled WGS sequence"/>
</dbReference>
<proteinExistence type="predicted"/>
<evidence type="ECO:0000313" key="3">
    <source>
        <dbReference type="EMBL" id="GIJ55350.1"/>
    </source>
</evidence>
<dbReference type="AlphaFoldDB" id="A0A8J3Z4W8"/>
<keyword evidence="2" id="KW-1133">Transmembrane helix</keyword>
<evidence type="ECO:0000256" key="2">
    <source>
        <dbReference type="SAM" id="Phobius"/>
    </source>
</evidence>
<keyword evidence="4" id="KW-1185">Reference proteome</keyword>
<dbReference type="EMBL" id="BOPG01000017">
    <property type="protein sequence ID" value="GIJ55350.1"/>
    <property type="molecule type" value="Genomic_DNA"/>
</dbReference>
<feature type="transmembrane region" description="Helical" evidence="2">
    <location>
        <begin position="60"/>
        <end position="81"/>
    </location>
</feature>
<protein>
    <submittedName>
        <fullName evidence="3">Uncharacterized protein</fullName>
    </submittedName>
</protein>
<keyword evidence="2" id="KW-0472">Membrane</keyword>
<comment type="caution">
    <text evidence="3">The sequence shown here is derived from an EMBL/GenBank/DDBJ whole genome shotgun (WGS) entry which is preliminary data.</text>
</comment>
<organism evidence="3 4">
    <name type="scientific">Virgisporangium aurantiacum</name>
    <dbReference type="NCBI Taxonomy" id="175570"/>
    <lineage>
        <taxon>Bacteria</taxon>
        <taxon>Bacillati</taxon>
        <taxon>Actinomycetota</taxon>
        <taxon>Actinomycetes</taxon>
        <taxon>Micromonosporales</taxon>
        <taxon>Micromonosporaceae</taxon>
        <taxon>Virgisporangium</taxon>
    </lineage>
</organism>
<reference evidence="3" key="1">
    <citation type="submission" date="2021-01" db="EMBL/GenBank/DDBJ databases">
        <title>Whole genome shotgun sequence of Virgisporangium aurantiacum NBRC 16421.</title>
        <authorList>
            <person name="Komaki H."/>
            <person name="Tamura T."/>
        </authorList>
    </citation>
    <scope>NUCLEOTIDE SEQUENCE</scope>
    <source>
        <strain evidence="3">NBRC 16421</strain>
    </source>
</reference>
<evidence type="ECO:0000313" key="4">
    <source>
        <dbReference type="Proteomes" id="UP000612585"/>
    </source>
</evidence>
<sequence length="377" mass="40398">MLRSPVQLATPRPTELPRITRPQPPRSTAEVRTEAAVEKTRAGVRVGLKAWRWLPRRAKFVVAGVIVALVVGVPATIWIVGKVAYAPEGPVEDLVAAFNDGDLARAAELAGCSSRLCRESALSAGYQAPENMEIAEVAMGGSTNPDSADVIVSYELAGQRQESIIRVSREPGLLPKSWSIRSGAVGTLEIAASSVRSVRIAALDLQPAAGGREPALIGRYEVRVGADDPLYEGEPVPATIQGDLRTRPVTSVKLTTAVRQSARDEVGTQVRAFLEKCAASDAQKPRVDGRTCPFSYTGYFPPGSSAVSWQLDPLPVFEVVVPEKPRDGVALEVRTTTPGSATFRYTFRESPYQAEAVAVSVKGEVRLADGKIQFLPT</sequence>
<feature type="region of interest" description="Disordered" evidence="1">
    <location>
        <begin position="1"/>
        <end position="29"/>
    </location>
</feature>
<evidence type="ECO:0000256" key="1">
    <source>
        <dbReference type="SAM" id="MobiDB-lite"/>
    </source>
</evidence>
<accession>A0A8J3Z4W8</accession>
<gene>
    <name evidence="3" type="ORF">Vau01_028660</name>
</gene>
<name>A0A8J3Z4W8_9ACTN</name>
<keyword evidence="2" id="KW-0812">Transmembrane</keyword>